<feature type="domain" description="GmrSD restriction endonucleases N-terminal" evidence="2">
    <location>
        <begin position="63"/>
        <end position="198"/>
    </location>
</feature>
<reference evidence="3 4" key="1">
    <citation type="journal article" name="Sci. Rep.">
        <title>Telomere-to-telomere assembled and centromere annotated genomes of the two main subspecies of the button mushroom Agaricus bisporus reveal especially polymorphic chromosome ends.</title>
        <authorList>
            <person name="Sonnenberg A.S.M."/>
            <person name="Sedaghat-Telgerd N."/>
            <person name="Lavrijssen B."/>
            <person name="Ohm R.A."/>
            <person name="Hendrickx P.M."/>
            <person name="Scholtmeijer K."/>
            <person name="Baars J.J.P."/>
            <person name="van Peer A."/>
        </authorList>
    </citation>
    <scope>NUCLEOTIDE SEQUENCE [LARGE SCALE GENOMIC DNA]</scope>
    <source>
        <strain evidence="3 4">H119_p4</strain>
    </source>
</reference>
<protein>
    <recommendedName>
        <fullName evidence="2">GmrSD restriction endonucleases N-terminal domain-containing protein</fullName>
    </recommendedName>
</protein>
<evidence type="ECO:0000313" key="3">
    <source>
        <dbReference type="EMBL" id="KAF7761325.1"/>
    </source>
</evidence>
<accession>A0A8H7C3I1</accession>
<dbReference type="Proteomes" id="UP000629468">
    <property type="component" value="Unassembled WGS sequence"/>
</dbReference>
<dbReference type="EMBL" id="JABXXO010000014">
    <property type="protein sequence ID" value="KAF7761325.1"/>
    <property type="molecule type" value="Genomic_DNA"/>
</dbReference>
<feature type="region of interest" description="Disordered" evidence="1">
    <location>
        <begin position="1"/>
        <end position="39"/>
    </location>
</feature>
<gene>
    <name evidence="3" type="ORF">Agabi119p4_10734</name>
</gene>
<sequence>MADSEYDYLSSLSDSESDGDFSMAGPDSDDGKPRGRKGKKTGDYIITNALQAPRATTYTAQSLFDQIVAGDIDLDPEYQRDVVWPEAKQIGLVDSIFRNFYIPPVIFAVNAYGDGSESKICIDGKQRLTSIYRFMLGLIYHRDRSTNEKYWFTAPKSEEFKKRRNILPEKYRRLFSNKQIVCVEYNGINDKDEREIFQRVQLGMALTPAEKLGVVKTPRADFIREIQSEFFQKEIEGLGSLDWDRSRGTDFRCLLTILWCTDRYKTSPANLSNIGSVPQFETFINDPNPVSQKLRDEVLLAFHILENMAVHSDLEISSPFRMATSDFAGIPGMSTKAKIKVSPVEFICMYLLVFVWKERASPREMARAIRDMRRSVRMEHDDIRTNAKVSKTMVTFIKSINPVKYQRTDDTDAEPASTQLKLAKSEPTAPTDTSSSSKRRRMDEDDPVIPGVAKPRTSTLAPRTANYGAASSTSPTSHSFSHTSLTAAITTATSSSPVPTQTPTPTRGKGGLASLRAMTKQQMRGKSGGTSSNGDEG</sequence>
<dbReference type="PANTHER" id="PTHR39639:SF1">
    <property type="entry name" value="DUF262 DOMAIN-CONTAINING PROTEIN"/>
    <property type="match status" value="1"/>
</dbReference>
<dbReference type="AlphaFoldDB" id="A0A8H7C3I1"/>
<evidence type="ECO:0000256" key="1">
    <source>
        <dbReference type="SAM" id="MobiDB-lite"/>
    </source>
</evidence>
<name>A0A8H7C3I1_AGABI</name>
<organism evidence="3 4">
    <name type="scientific">Agaricus bisporus var. burnettii</name>
    <dbReference type="NCBI Taxonomy" id="192524"/>
    <lineage>
        <taxon>Eukaryota</taxon>
        <taxon>Fungi</taxon>
        <taxon>Dikarya</taxon>
        <taxon>Basidiomycota</taxon>
        <taxon>Agaricomycotina</taxon>
        <taxon>Agaricomycetes</taxon>
        <taxon>Agaricomycetidae</taxon>
        <taxon>Agaricales</taxon>
        <taxon>Agaricineae</taxon>
        <taxon>Agaricaceae</taxon>
        <taxon>Agaricus</taxon>
    </lineage>
</organism>
<feature type="compositionally biased region" description="Low complexity" evidence="1">
    <location>
        <begin position="469"/>
        <end position="506"/>
    </location>
</feature>
<dbReference type="InterPro" id="IPR004919">
    <property type="entry name" value="GmrSD_N"/>
</dbReference>
<comment type="caution">
    <text evidence="3">The sequence shown here is derived from an EMBL/GenBank/DDBJ whole genome shotgun (WGS) entry which is preliminary data.</text>
</comment>
<evidence type="ECO:0000259" key="2">
    <source>
        <dbReference type="Pfam" id="PF03235"/>
    </source>
</evidence>
<feature type="compositionally biased region" description="Polar residues" evidence="1">
    <location>
        <begin position="519"/>
        <end position="537"/>
    </location>
</feature>
<evidence type="ECO:0000313" key="4">
    <source>
        <dbReference type="Proteomes" id="UP000629468"/>
    </source>
</evidence>
<dbReference type="PANTHER" id="PTHR39639">
    <property type="entry name" value="CHROMOSOME 16, WHOLE GENOME SHOTGUN SEQUENCE"/>
    <property type="match status" value="1"/>
</dbReference>
<dbReference type="Pfam" id="PF03235">
    <property type="entry name" value="GmrSD_N"/>
    <property type="match status" value="1"/>
</dbReference>
<feature type="region of interest" description="Disordered" evidence="1">
    <location>
        <begin position="405"/>
        <end position="537"/>
    </location>
</feature>
<proteinExistence type="predicted"/>